<dbReference type="Proteomes" id="UP000217348">
    <property type="component" value="Chromosome"/>
</dbReference>
<dbReference type="Pfam" id="PF11363">
    <property type="entry name" value="DUF3164"/>
    <property type="match status" value="1"/>
</dbReference>
<evidence type="ECO:0000313" key="3">
    <source>
        <dbReference type="Proteomes" id="UP000217348"/>
    </source>
</evidence>
<evidence type="ECO:0008006" key="4">
    <source>
        <dbReference type="Google" id="ProtNLM"/>
    </source>
</evidence>
<dbReference type="InterPro" id="IPR021505">
    <property type="entry name" value="Phage_B3_Orf6"/>
</dbReference>
<protein>
    <recommendedName>
        <fullName evidence="4">DUF3164 family protein</fullName>
    </recommendedName>
</protein>
<accession>A0A250FZF8</accession>
<name>A0A250FZF8_9FLAO</name>
<dbReference type="KEGG" id="csto:CGC58_12450"/>
<evidence type="ECO:0000313" key="2">
    <source>
        <dbReference type="EMBL" id="ATA90474.1"/>
    </source>
</evidence>
<dbReference type="RefSeq" id="WP_095897012.1">
    <property type="nucleotide sequence ID" value="NZ_CP022387.1"/>
</dbReference>
<organism evidence="2 3">
    <name type="scientific">Capnocytophaga stomatis</name>
    <dbReference type="NCBI Taxonomy" id="1848904"/>
    <lineage>
        <taxon>Bacteria</taxon>
        <taxon>Pseudomonadati</taxon>
        <taxon>Bacteroidota</taxon>
        <taxon>Flavobacteriia</taxon>
        <taxon>Flavobacteriales</taxon>
        <taxon>Flavobacteriaceae</taxon>
        <taxon>Capnocytophaga</taxon>
    </lineage>
</organism>
<dbReference type="OrthoDB" id="1362414at2"/>
<dbReference type="EMBL" id="CP022387">
    <property type="protein sequence ID" value="ATA90474.1"/>
    <property type="molecule type" value="Genomic_DNA"/>
</dbReference>
<proteinExistence type="predicted"/>
<evidence type="ECO:0000256" key="1">
    <source>
        <dbReference type="SAM" id="Coils"/>
    </source>
</evidence>
<dbReference type="AlphaFoldDB" id="A0A250FZF8"/>
<gene>
    <name evidence="2" type="ORF">CGC58_12450</name>
</gene>
<reference evidence="3" key="1">
    <citation type="submission" date="2017-06" db="EMBL/GenBank/DDBJ databases">
        <title>Capnocytophaga spp. assemblies.</title>
        <authorList>
            <person name="Gulvik C.A."/>
        </authorList>
    </citation>
    <scope>NUCLEOTIDE SEQUENCE [LARGE SCALE GENOMIC DNA]</scope>
    <source>
        <strain evidence="3">H2177</strain>
    </source>
</reference>
<feature type="coiled-coil region" evidence="1">
    <location>
        <begin position="7"/>
        <end position="37"/>
    </location>
</feature>
<sequence>MSNIDLSQLTDEQRKELIKQAKELEKAEKARIKSEKQIAEGLKNELVLSNIDFMIDTRGGVENRIVKMFGDVETILKIEADLYKNKNQDQDSFSHTLPDGSAYLKIGWNTKPVYNGTEMHGISKLKTFMASLAGESENEKLLMKMLNALLKTDAQGNYNAQKVRMLDGMRNEANSELFNEAMDILRDAVIDIRTSRYVRGWKMVDFGNGMQKRVNFNFSID</sequence>
<keyword evidence="1" id="KW-0175">Coiled coil</keyword>